<evidence type="ECO:0000313" key="3">
    <source>
        <dbReference type="Proteomes" id="UP000494206"/>
    </source>
</evidence>
<organism evidence="2 3">
    <name type="scientific">Caenorhabditis bovis</name>
    <dbReference type="NCBI Taxonomy" id="2654633"/>
    <lineage>
        <taxon>Eukaryota</taxon>
        <taxon>Metazoa</taxon>
        <taxon>Ecdysozoa</taxon>
        <taxon>Nematoda</taxon>
        <taxon>Chromadorea</taxon>
        <taxon>Rhabditida</taxon>
        <taxon>Rhabditina</taxon>
        <taxon>Rhabditomorpha</taxon>
        <taxon>Rhabditoidea</taxon>
        <taxon>Rhabditidae</taxon>
        <taxon>Peloderinae</taxon>
        <taxon>Caenorhabditis</taxon>
    </lineage>
</organism>
<feature type="chain" id="PRO_5035943505" evidence="1">
    <location>
        <begin position="17"/>
        <end position="112"/>
    </location>
</feature>
<feature type="signal peptide" evidence="1">
    <location>
        <begin position="1"/>
        <end position="16"/>
    </location>
</feature>
<dbReference type="Proteomes" id="UP000494206">
    <property type="component" value="Unassembled WGS sequence"/>
</dbReference>
<dbReference type="EMBL" id="CADEPM010000004">
    <property type="protein sequence ID" value="CAB3405521.1"/>
    <property type="molecule type" value="Genomic_DNA"/>
</dbReference>
<evidence type="ECO:0000256" key="1">
    <source>
        <dbReference type="SAM" id="SignalP"/>
    </source>
</evidence>
<proteinExistence type="predicted"/>
<comment type="caution">
    <text evidence="2">The sequence shown here is derived from an EMBL/GenBank/DDBJ whole genome shotgun (WGS) entry which is preliminary data.</text>
</comment>
<keyword evidence="1" id="KW-0732">Signal</keyword>
<protein>
    <submittedName>
        <fullName evidence="2">Uncharacterized protein</fullName>
    </submittedName>
</protein>
<dbReference type="OrthoDB" id="5827944at2759"/>
<evidence type="ECO:0000313" key="2">
    <source>
        <dbReference type="EMBL" id="CAB3405521.1"/>
    </source>
</evidence>
<dbReference type="AlphaFoldDB" id="A0A8S1F0I6"/>
<keyword evidence="3" id="KW-1185">Reference proteome</keyword>
<reference evidence="2 3" key="1">
    <citation type="submission" date="2020-04" db="EMBL/GenBank/DDBJ databases">
        <authorList>
            <person name="Laetsch R D."/>
            <person name="Stevens L."/>
            <person name="Kumar S."/>
            <person name="Blaxter L. M."/>
        </authorList>
    </citation>
    <scope>NUCLEOTIDE SEQUENCE [LARGE SCALE GENOMIC DNA]</scope>
</reference>
<gene>
    <name evidence="2" type="ORF">CBOVIS_LOCUS7707</name>
</gene>
<accession>A0A8S1F0I6</accession>
<name>A0A8S1F0I6_9PELO</name>
<sequence length="112" mass="13117">MKLISLLLASFIICHAFGMQELRTRIDPIRTFDIPEEAPRARILAVRFSKKPAKIRKPYKNDPKMDDFTRFGLGDLTDRDMRSSKEVKRTAHRYQHRFLKTSSSSSPEDFFP</sequence>